<gene>
    <name evidence="1" type="ORF">SAMN04488109_0540</name>
</gene>
<keyword evidence="2" id="KW-1185">Reference proteome</keyword>
<accession>A0A1M5KB83</accession>
<protein>
    <recommendedName>
        <fullName evidence="3">Lipoprotein</fullName>
    </recommendedName>
</protein>
<dbReference type="RefSeq" id="WP_073130841.1">
    <property type="nucleotide sequence ID" value="NZ_FQWQ01000001.1"/>
</dbReference>
<dbReference type="OrthoDB" id="5522116at2"/>
<reference evidence="1 2" key="1">
    <citation type="submission" date="2016-11" db="EMBL/GenBank/DDBJ databases">
        <authorList>
            <person name="Jaros S."/>
            <person name="Januszkiewicz K."/>
            <person name="Wedrychowicz H."/>
        </authorList>
    </citation>
    <scope>NUCLEOTIDE SEQUENCE [LARGE SCALE GENOMIC DNA]</scope>
    <source>
        <strain evidence="1 2">DSM 24574</strain>
    </source>
</reference>
<name>A0A1M5KB83_9BACT</name>
<evidence type="ECO:0000313" key="1">
    <source>
        <dbReference type="EMBL" id="SHG49941.1"/>
    </source>
</evidence>
<dbReference type="Proteomes" id="UP000184212">
    <property type="component" value="Unassembled WGS sequence"/>
</dbReference>
<dbReference type="AlphaFoldDB" id="A0A1M5KB83"/>
<dbReference type="EMBL" id="FQWQ01000001">
    <property type="protein sequence ID" value="SHG49941.1"/>
    <property type="molecule type" value="Genomic_DNA"/>
</dbReference>
<organism evidence="1 2">
    <name type="scientific">Chryseolinea serpens</name>
    <dbReference type="NCBI Taxonomy" id="947013"/>
    <lineage>
        <taxon>Bacteria</taxon>
        <taxon>Pseudomonadati</taxon>
        <taxon>Bacteroidota</taxon>
        <taxon>Cytophagia</taxon>
        <taxon>Cytophagales</taxon>
        <taxon>Fulvivirgaceae</taxon>
        <taxon>Chryseolinea</taxon>
    </lineage>
</organism>
<sequence>MKTTRIFLFALAALTLGACHDKDAKDGRDLPTLSDSYFSFGSFYGMCQGDDCVRFFLIRNGKLYLDKKHQYPTNGTLHEGDYEALSDEKYQLVKDLATKIPEELLSESSITLGCPDCADGGGTYIEINTADGKRFWYIDNNNRETPEYLHEFIGEVNEKINMLR</sequence>
<proteinExistence type="predicted"/>
<evidence type="ECO:0000313" key="2">
    <source>
        <dbReference type="Proteomes" id="UP000184212"/>
    </source>
</evidence>
<evidence type="ECO:0008006" key="3">
    <source>
        <dbReference type="Google" id="ProtNLM"/>
    </source>
</evidence>
<dbReference type="PROSITE" id="PS51257">
    <property type="entry name" value="PROKAR_LIPOPROTEIN"/>
    <property type="match status" value="1"/>
</dbReference>